<dbReference type="AlphaFoldDB" id="A0A5M8QBP9"/>
<dbReference type="OrthoDB" id="1098628at2"/>
<feature type="domain" description="Tyr recombinase" evidence="4">
    <location>
        <begin position="193"/>
        <end position="363"/>
    </location>
</feature>
<evidence type="ECO:0000313" key="6">
    <source>
        <dbReference type="EMBL" id="MFA1771609.1"/>
    </source>
</evidence>
<dbReference type="CDD" id="cd01185">
    <property type="entry name" value="INTN1_C_like"/>
    <property type="match status" value="1"/>
</dbReference>
<dbReference type="Proteomes" id="UP000323866">
    <property type="component" value="Unassembled WGS sequence"/>
</dbReference>
<dbReference type="GO" id="GO:0006310">
    <property type="term" value="P:DNA recombination"/>
    <property type="evidence" value="ECO:0007669"/>
    <property type="project" value="UniProtKB-KW"/>
</dbReference>
<dbReference type="EMBL" id="JBGOGF010000005">
    <property type="protein sequence ID" value="MFA1771609.1"/>
    <property type="molecule type" value="Genomic_DNA"/>
</dbReference>
<dbReference type="SUPFAM" id="SSF56349">
    <property type="entry name" value="DNA breaking-rejoining enzymes"/>
    <property type="match status" value="1"/>
</dbReference>
<reference evidence="5 7" key="2">
    <citation type="submission" date="2019-09" db="EMBL/GenBank/DDBJ databases">
        <title>A bacterium isolated from glacier soil.</title>
        <authorList>
            <person name="Liu Q."/>
        </authorList>
    </citation>
    <scope>NUCLEOTIDE SEQUENCE [LARGE SCALE GENOMIC DNA]</scope>
    <source>
        <strain evidence="5 7">MDT1-10-3</strain>
    </source>
</reference>
<comment type="caution">
    <text evidence="5">The sequence shown here is derived from an EMBL/GenBank/DDBJ whole genome shotgun (WGS) entry which is preliminary data.</text>
</comment>
<sequence length="367" mass="42374">MRVSFYTRKNKKFDSIYADIYYGNGKRKQVKIGKIYPDETNPEVKKNNMLVMQKVVEFEQIIKSTNNPYSFASATYYDLNSDFLQYFQILAEKATESNQQYISSIGHFKKFLESRSGKLKPLPFKDMSAALAKDYHDYLFENAISRNNKKLANNTALAYFEKFSSVLNHAVEENIIMKNPVLKMKDRRKYRQTQRSYLSVAEIDLVERTPCPHNILRRAFLFGCHTGLRFGDIKNLRVKDVYSVGLGEFECSIRMQKTDDPIAIPLNNKAFALIKDELGRDPEERVFHGLSYNQSNIIIQQWITDAGIYKKITFHNSRHSFASNLINRNVSMAHVKHLLGHKSISTTEIYAKSSAGVLREAVQKLTT</sequence>
<keyword evidence="3" id="KW-0233">DNA recombination</keyword>
<protein>
    <submittedName>
        <fullName evidence="5">Site-specific integrase</fullName>
    </submittedName>
    <submittedName>
        <fullName evidence="6">Tyrosine-type recombinase/integrase</fullName>
    </submittedName>
</protein>
<dbReference type="EMBL" id="VKKZ01000023">
    <property type="protein sequence ID" value="KAA6431912.1"/>
    <property type="molecule type" value="Genomic_DNA"/>
</dbReference>
<dbReference type="Proteomes" id="UP001570846">
    <property type="component" value="Unassembled WGS sequence"/>
</dbReference>
<dbReference type="InterPro" id="IPR013762">
    <property type="entry name" value="Integrase-like_cat_sf"/>
</dbReference>
<dbReference type="PANTHER" id="PTHR30349">
    <property type="entry name" value="PHAGE INTEGRASE-RELATED"/>
    <property type="match status" value="1"/>
</dbReference>
<dbReference type="Pfam" id="PF00589">
    <property type="entry name" value="Phage_integrase"/>
    <property type="match status" value="1"/>
</dbReference>
<accession>A0A5M8QBP9</accession>
<organism evidence="5 7">
    <name type="scientific">Rufibacter glacialis</name>
    <dbReference type="NCBI Taxonomy" id="1259555"/>
    <lineage>
        <taxon>Bacteria</taxon>
        <taxon>Pseudomonadati</taxon>
        <taxon>Bacteroidota</taxon>
        <taxon>Cytophagia</taxon>
        <taxon>Cytophagales</taxon>
        <taxon>Hymenobacteraceae</taxon>
        <taxon>Rufibacter</taxon>
    </lineage>
</organism>
<evidence type="ECO:0000313" key="8">
    <source>
        <dbReference type="Proteomes" id="UP001570846"/>
    </source>
</evidence>
<evidence type="ECO:0000259" key="4">
    <source>
        <dbReference type="PROSITE" id="PS51898"/>
    </source>
</evidence>
<dbReference type="PANTHER" id="PTHR30349:SF64">
    <property type="entry name" value="PROPHAGE INTEGRASE INTD-RELATED"/>
    <property type="match status" value="1"/>
</dbReference>
<dbReference type="GO" id="GO:0003677">
    <property type="term" value="F:DNA binding"/>
    <property type="evidence" value="ECO:0007669"/>
    <property type="project" value="UniProtKB-KW"/>
</dbReference>
<comment type="similarity">
    <text evidence="1">Belongs to the 'phage' integrase family.</text>
</comment>
<evidence type="ECO:0000256" key="2">
    <source>
        <dbReference type="ARBA" id="ARBA00023125"/>
    </source>
</evidence>
<proteinExistence type="inferred from homology"/>
<dbReference type="InterPro" id="IPR002104">
    <property type="entry name" value="Integrase_catalytic"/>
</dbReference>
<evidence type="ECO:0000313" key="5">
    <source>
        <dbReference type="EMBL" id="KAA6431912.1"/>
    </source>
</evidence>
<dbReference type="Gene3D" id="1.10.150.130">
    <property type="match status" value="1"/>
</dbReference>
<dbReference type="GO" id="GO:0015074">
    <property type="term" value="P:DNA integration"/>
    <property type="evidence" value="ECO:0007669"/>
    <property type="project" value="InterPro"/>
</dbReference>
<dbReference type="InterPro" id="IPR050090">
    <property type="entry name" value="Tyrosine_recombinase_XerCD"/>
</dbReference>
<name>A0A5M8QBP9_9BACT</name>
<evidence type="ECO:0000313" key="7">
    <source>
        <dbReference type="Proteomes" id="UP000323866"/>
    </source>
</evidence>
<dbReference type="RefSeq" id="WP_149099931.1">
    <property type="nucleotide sequence ID" value="NZ_BMMG01000006.1"/>
</dbReference>
<dbReference type="PROSITE" id="PS51898">
    <property type="entry name" value="TYR_RECOMBINASE"/>
    <property type="match status" value="1"/>
</dbReference>
<gene>
    <name evidence="6" type="ORF">ACD591_09925</name>
    <name evidence="5" type="ORF">FOE74_17545</name>
</gene>
<keyword evidence="2" id="KW-0238">DNA-binding</keyword>
<keyword evidence="8" id="KW-1185">Reference proteome</keyword>
<reference evidence="5 7" key="1">
    <citation type="submission" date="2019-07" db="EMBL/GenBank/DDBJ databases">
        <authorList>
            <person name="Qu J.-H."/>
        </authorList>
    </citation>
    <scope>NUCLEOTIDE SEQUENCE [LARGE SCALE GENOMIC DNA]</scope>
    <source>
        <strain evidence="5 7">MDT1-10-3</strain>
    </source>
</reference>
<dbReference type="Gene3D" id="1.10.443.10">
    <property type="entry name" value="Intergrase catalytic core"/>
    <property type="match status" value="1"/>
</dbReference>
<dbReference type="InterPro" id="IPR011010">
    <property type="entry name" value="DNA_brk_join_enz"/>
</dbReference>
<evidence type="ECO:0000256" key="1">
    <source>
        <dbReference type="ARBA" id="ARBA00008857"/>
    </source>
</evidence>
<dbReference type="Pfam" id="PF13102">
    <property type="entry name" value="Phage_int_SAM_5"/>
    <property type="match status" value="1"/>
</dbReference>
<dbReference type="InterPro" id="IPR025269">
    <property type="entry name" value="SAM-like_dom"/>
</dbReference>
<dbReference type="InterPro" id="IPR010998">
    <property type="entry name" value="Integrase_recombinase_N"/>
</dbReference>
<reference evidence="6 8" key="3">
    <citation type="submission" date="2024-08" db="EMBL/GenBank/DDBJ databases">
        <authorList>
            <person name="Wei W."/>
        </authorList>
    </citation>
    <scope>NUCLEOTIDE SEQUENCE [LARGE SCALE GENOMIC DNA]</scope>
    <source>
        <strain evidence="6 8">XU2</strain>
    </source>
</reference>
<evidence type="ECO:0000256" key="3">
    <source>
        <dbReference type="ARBA" id="ARBA00023172"/>
    </source>
</evidence>